<reference evidence="1" key="1">
    <citation type="journal article" date="2019" name="bioRxiv">
        <title>The Genome of the Zebra Mussel, Dreissena polymorpha: A Resource for Invasive Species Research.</title>
        <authorList>
            <person name="McCartney M.A."/>
            <person name="Auch B."/>
            <person name="Kono T."/>
            <person name="Mallez S."/>
            <person name="Zhang Y."/>
            <person name="Obille A."/>
            <person name="Becker A."/>
            <person name="Abrahante J.E."/>
            <person name="Garbe J."/>
            <person name="Badalamenti J.P."/>
            <person name="Herman A."/>
            <person name="Mangelson H."/>
            <person name="Liachko I."/>
            <person name="Sullivan S."/>
            <person name="Sone E.D."/>
            <person name="Koren S."/>
            <person name="Silverstein K.A.T."/>
            <person name="Beckman K.B."/>
            <person name="Gohl D.M."/>
        </authorList>
    </citation>
    <scope>NUCLEOTIDE SEQUENCE</scope>
    <source>
        <strain evidence="1">Duluth1</strain>
        <tissue evidence="1">Whole animal</tissue>
    </source>
</reference>
<reference evidence="1" key="2">
    <citation type="submission" date="2020-11" db="EMBL/GenBank/DDBJ databases">
        <authorList>
            <person name="McCartney M.A."/>
            <person name="Auch B."/>
            <person name="Kono T."/>
            <person name="Mallez S."/>
            <person name="Becker A."/>
            <person name="Gohl D.M."/>
            <person name="Silverstein K.A.T."/>
            <person name="Koren S."/>
            <person name="Bechman K.B."/>
            <person name="Herman A."/>
            <person name="Abrahante J.E."/>
            <person name="Garbe J."/>
        </authorList>
    </citation>
    <scope>NUCLEOTIDE SEQUENCE</scope>
    <source>
        <strain evidence="1">Duluth1</strain>
        <tissue evidence="1">Whole animal</tissue>
    </source>
</reference>
<gene>
    <name evidence="1" type="ORF">DPMN_050704</name>
</gene>
<dbReference type="Proteomes" id="UP000828390">
    <property type="component" value="Unassembled WGS sequence"/>
</dbReference>
<name>A0A9D4CH98_DREPO</name>
<proteinExistence type="predicted"/>
<accession>A0A9D4CH98</accession>
<protein>
    <submittedName>
        <fullName evidence="1">Uncharacterized protein</fullName>
    </submittedName>
</protein>
<keyword evidence="2" id="KW-1185">Reference proteome</keyword>
<evidence type="ECO:0000313" key="2">
    <source>
        <dbReference type="Proteomes" id="UP000828390"/>
    </source>
</evidence>
<sequence>MPPTPYMVWEMLREAKADFDQHTYSLYGHRGRRSDAVKVHRHVHKPIHDGVCMPGAMNTCRRFTELTIGEYNAALEAGLVVSKEQSVLTVNIAEQKTSASACRICPDEYWMKMFDTYSSCTRSTIYKETGITGSSPSTAANRTRRSPMASISYRKNTSVPNSRQELLG</sequence>
<evidence type="ECO:0000313" key="1">
    <source>
        <dbReference type="EMBL" id="KAH3724877.1"/>
    </source>
</evidence>
<dbReference type="AlphaFoldDB" id="A0A9D4CH98"/>
<organism evidence="1 2">
    <name type="scientific">Dreissena polymorpha</name>
    <name type="common">Zebra mussel</name>
    <name type="synonym">Mytilus polymorpha</name>
    <dbReference type="NCBI Taxonomy" id="45954"/>
    <lineage>
        <taxon>Eukaryota</taxon>
        <taxon>Metazoa</taxon>
        <taxon>Spiralia</taxon>
        <taxon>Lophotrochozoa</taxon>
        <taxon>Mollusca</taxon>
        <taxon>Bivalvia</taxon>
        <taxon>Autobranchia</taxon>
        <taxon>Heteroconchia</taxon>
        <taxon>Euheterodonta</taxon>
        <taxon>Imparidentia</taxon>
        <taxon>Neoheterodontei</taxon>
        <taxon>Myida</taxon>
        <taxon>Dreissenoidea</taxon>
        <taxon>Dreissenidae</taxon>
        <taxon>Dreissena</taxon>
    </lineage>
</organism>
<comment type="caution">
    <text evidence="1">The sequence shown here is derived from an EMBL/GenBank/DDBJ whole genome shotgun (WGS) entry which is preliminary data.</text>
</comment>
<dbReference type="EMBL" id="JAIWYP010000012">
    <property type="protein sequence ID" value="KAH3724877.1"/>
    <property type="molecule type" value="Genomic_DNA"/>
</dbReference>